<name>A0ABN1P3M3_9PSEU</name>
<keyword evidence="2" id="KW-1185">Reference proteome</keyword>
<dbReference type="EMBL" id="BAAAHP010000014">
    <property type="protein sequence ID" value="GAA0922431.1"/>
    <property type="molecule type" value="Genomic_DNA"/>
</dbReference>
<organism evidence="1 2">
    <name type="scientific">Pseudonocardia zijingensis</name>
    <dbReference type="NCBI Taxonomy" id="153376"/>
    <lineage>
        <taxon>Bacteria</taxon>
        <taxon>Bacillati</taxon>
        <taxon>Actinomycetota</taxon>
        <taxon>Actinomycetes</taxon>
        <taxon>Pseudonocardiales</taxon>
        <taxon>Pseudonocardiaceae</taxon>
        <taxon>Pseudonocardia</taxon>
    </lineage>
</organism>
<comment type="caution">
    <text evidence="1">The sequence shown here is derived from an EMBL/GenBank/DDBJ whole genome shotgun (WGS) entry which is preliminary data.</text>
</comment>
<accession>A0ABN1P3M3</accession>
<evidence type="ECO:0000313" key="2">
    <source>
        <dbReference type="Proteomes" id="UP001499967"/>
    </source>
</evidence>
<evidence type="ECO:0000313" key="1">
    <source>
        <dbReference type="EMBL" id="GAA0922431.1"/>
    </source>
</evidence>
<sequence length="45" mass="4895">MAALGVARADDRELLERANADLVVTSLDEVDVEAPARHRLVRHGS</sequence>
<dbReference type="RefSeq" id="WP_343938589.1">
    <property type="nucleotide sequence ID" value="NZ_BAAAHP010000014.1"/>
</dbReference>
<proteinExistence type="predicted"/>
<protein>
    <submittedName>
        <fullName evidence="1">Uncharacterized protein</fullName>
    </submittedName>
</protein>
<dbReference type="Proteomes" id="UP001499967">
    <property type="component" value="Unassembled WGS sequence"/>
</dbReference>
<reference evidence="1 2" key="1">
    <citation type="journal article" date="2019" name="Int. J. Syst. Evol. Microbiol.">
        <title>The Global Catalogue of Microorganisms (GCM) 10K type strain sequencing project: providing services to taxonomists for standard genome sequencing and annotation.</title>
        <authorList>
            <consortium name="The Broad Institute Genomics Platform"/>
            <consortium name="The Broad Institute Genome Sequencing Center for Infectious Disease"/>
            <person name="Wu L."/>
            <person name="Ma J."/>
        </authorList>
    </citation>
    <scope>NUCLEOTIDE SEQUENCE [LARGE SCALE GENOMIC DNA]</scope>
    <source>
        <strain evidence="1 2">JCM 11117</strain>
    </source>
</reference>
<gene>
    <name evidence="1" type="ORF">GCM10009559_05970</name>
</gene>